<evidence type="ECO:0000313" key="2">
    <source>
        <dbReference type="Proteomes" id="UP001597512"/>
    </source>
</evidence>
<reference evidence="2" key="1">
    <citation type="journal article" date="2019" name="Int. J. Syst. Evol. Microbiol.">
        <title>The Global Catalogue of Microorganisms (GCM) 10K type strain sequencing project: providing services to taxonomists for standard genome sequencing and annotation.</title>
        <authorList>
            <consortium name="The Broad Institute Genomics Platform"/>
            <consortium name="The Broad Institute Genome Sequencing Center for Infectious Disease"/>
            <person name="Wu L."/>
            <person name="Ma J."/>
        </authorList>
    </citation>
    <scope>NUCLEOTIDE SEQUENCE [LARGE SCALE GENOMIC DNA]</scope>
    <source>
        <strain evidence="2">KCTC 52490</strain>
    </source>
</reference>
<gene>
    <name evidence="1" type="ORF">ACFS25_18740</name>
</gene>
<dbReference type="Proteomes" id="UP001597512">
    <property type="component" value="Unassembled WGS sequence"/>
</dbReference>
<proteinExistence type="predicted"/>
<evidence type="ECO:0000313" key="1">
    <source>
        <dbReference type="EMBL" id="MFD2935825.1"/>
    </source>
</evidence>
<evidence type="ECO:0008006" key="3">
    <source>
        <dbReference type="Google" id="ProtNLM"/>
    </source>
</evidence>
<keyword evidence="2" id="KW-1185">Reference proteome</keyword>
<dbReference type="EMBL" id="JBHUOM010000019">
    <property type="protein sequence ID" value="MFD2935825.1"/>
    <property type="molecule type" value="Genomic_DNA"/>
</dbReference>
<dbReference type="PROSITE" id="PS51257">
    <property type="entry name" value="PROKAR_LIPOPROTEIN"/>
    <property type="match status" value="1"/>
</dbReference>
<dbReference type="RefSeq" id="WP_381504062.1">
    <property type="nucleotide sequence ID" value="NZ_JBHUOM010000019.1"/>
</dbReference>
<sequence length="136" mass="15255">MKNLLILSGLLAVLSSACKSDDSIGPSDLLYKRWQILQSRNVNNPVWSMYDTDAYYDTEYQPDGTLIYRRNGLVTSTPCCSGSQFERNGVLIQYSEFIPCPLVLCASVTKTTITFLKDNLLELQAGDRITQYTPAQ</sequence>
<protein>
    <recommendedName>
        <fullName evidence="3">META domain-containing protein</fullName>
    </recommendedName>
</protein>
<organism evidence="1 2">
    <name type="scientific">Spirosoma flavum</name>
    <dbReference type="NCBI Taxonomy" id="2048557"/>
    <lineage>
        <taxon>Bacteria</taxon>
        <taxon>Pseudomonadati</taxon>
        <taxon>Bacteroidota</taxon>
        <taxon>Cytophagia</taxon>
        <taxon>Cytophagales</taxon>
        <taxon>Cytophagaceae</taxon>
        <taxon>Spirosoma</taxon>
    </lineage>
</organism>
<name>A0ABW6ANL6_9BACT</name>
<accession>A0ABW6ANL6</accession>
<comment type="caution">
    <text evidence="1">The sequence shown here is derived from an EMBL/GenBank/DDBJ whole genome shotgun (WGS) entry which is preliminary data.</text>
</comment>